<comment type="similarity">
    <text evidence="2">Belongs to the ATP-dependent AMP-binding enzyme family.</text>
</comment>
<dbReference type="Pfam" id="PF00501">
    <property type="entry name" value="AMP-binding"/>
    <property type="match status" value="1"/>
</dbReference>
<dbReference type="InterPro" id="IPR006162">
    <property type="entry name" value="Ppantetheine_attach_site"/>
</dbReference>
<dbReference type="EMBL" id="QUAC01000231">
    <property type="protein sequence ID" value="REK87014.1"/>
    <property type="molecule type" value="Genomic_DNA"/>
</dbReference>
<reference evidence="6 7" key="1">
    <citation type="submission" date="2018-08" db="EMBL/GenBank/DDBJ databases">
        <title>Streptomyces NEAU-D10 sp. nov., a novel Actinomycete isolated from soil.</title>
        <authorList>
            <person name="Jin L."/>
        </authorList>
    </citation>
    <scope>NUCLEOTIDE SEQUENCE [LARGE SCALE GENOMIC DNA]</scope>
    <source>
        <strain evidence="6 7">NEAU-D10</strain>
    </source>
</reference>
<evidence type="ECO:0000313" key="7">
    <source>
        <dbReference type="Proteomes" id="UP000262477"/>
    </source>
</evidence>
<dbReference type="GO" id="GO:0003824">
    <property type="term" value="F:catalytic activity"/>
    <property type="evidence" value="ECO:0007669"/>
    <property type="project" value="InterPro"/>
</dbReference>
<proteinExistence type="inferred from homology"/>
<dbReference type="InterPro" id="IPR000873">
    <property type="entry name" value="AMP-dep_synth/lig_dom"/>
</dbReference>
<feature type="domain" description="Carrier" evidence="5">
    <location>
        <begin position="527"/>
        <end position="602"/>
    </location>
</feature>
<dbReference type="PROSITE" id="PS50075">
    <property type="entry name" value="CARRIER"/>
    <property type="match status" value="1"/>
</dbReference>
<dbReference type="GO" id="GO:0031177">
    <property type="term" value="F:phosphopantetheine binding"/>
    <property type="evidence" value="ECO:0007669"/>
    <property type="project" value="InterPro"/>
</dbReference>
<dbReference type="CDD" id="cd19540">
    <property type="entry name" value="LCL_NRPS-like"/>
    <property type="match status" value="1"/>
</dbReference>
<dbReference type="GO" id="GO:0008610">
    <property type="term" value="P:lipid biosynthetic process"/>
    <property type="evidence" value="ECO:0007669"/>
    <property type="project" value="UniProtKB-ARBA"/>
</dbReference>
<dbReference type="InterPro" id="IPR025110">
    <property type="entry name" value="AMP-bd_C"/>
</dbReference>
<keyword evidence="7" id="KW-1185">Reference proteome</keyword>
<evidence type="ECO:0000256" key="3">
    <source>
        <dbReference type="ARBA" id="ARBA00022450"/>
    </source>
</evidence>
<dbReference type="Gene3D" id="3.30.559.10">
    <property type="entry name" value="Chloramphenicol acetyltransferase-like domain"/>
    <property type="match status" value="1"/>
</dbReference>
<dbReference type="Gene3D" id="1.10.1200.10">
    <property type="entry name" value="ACP-like"/>
    <property type="match status" value="1"/>
</dbReference>
<dbReference type="SUPFAM" id="SSF56801">
    <property type="entry name" value="Acetyl-CoA synthetase-like"/>
    <property type="match status" value="1"/>
</dbReference>
<dbReference type="InterPro" id="IPR001242">
    <property type="entry name" value="Condensation_dom"/>
</dbReference>
<dbReference type="GO" id="GO:0017000">
    <property type="term" value="P:antibiotic biosynthetic process"/>
    <property type="evidence" value="ECO:0007669"/>
    <property type="project" value="UniProtKB-ARBA"/>
</dbReference>
<dbReference type="AlphaFoldDB" id="A0A371PX03"/>
<comment type="caution">
    <text evidence="6">The sequence shown here is derived from an EMBL/GenBank/DDBJ whole genome shotgun (WGS) entry which is preliminary data.</text>
</comment>
<gene>
    <name evidence="6" type="ORF">DY245_29045</name>
</gene>
<dbReference type="Pfam" id="PF13193">
    <property type="entry name" value="AMP-binding_C"/>
    <property type="match status" value="1"/>
</dbReference>
<sequence length="1069" mass="114877">MRSSPPRRAERGFGLPKAPSTITSVFAARVGENKDSTAVKRGGATLSYGELDEMSDALARALTGLGVAPEDRVGIFMERGVEVIVALVGTLKSGCAYAPLDIRSPAARLRTIIAECDTRLVLVDTEARAAALRESFGDGPEIQVIGDLLTRELPNFAGHPPVRPQQLAYVIHTSGSTGRPKGVAISHQDVVAFAADDCWAGIDRRVLLQSPLEFDASVYQILVPLLRGGRVVVAPPGRLDPATIVRTIAEERITSTFITPSMFNVMTEESPDAFAHGCQVWMGGEVASPSAVARTLRASGPHSVVNVYGPTEVTVFATRHLVTEVGDGPVPIGSELAGVRTYVLDERLRPVGPDVVGELYLAGRGVARGYWARPELTAGRFVADPFAHDGTRMYRTGDLVRRRADGLLEYFGRQDNQVKLRGFRIELGEIEHQLTRRDEVARAAVVTLPDKHGDQNLVGYVVPAAPATADSVGDDWRARLLDGLRTALPGHMVPAALVVVDRLPLTNNGKLDVRALPAPVYEGAGRAPRTETERLLCQVFADVLGVARVGIDDSFFELGGHSLTATRAAAAIASVLGVRPGLQDLFAAPTAAALAARLGSPQAAGSPGRIPLVATPPEGRIELSHAQRRLWLLYQLMADADPGYHIPLVFRLHGPVDTEALRAALGDVTARHETLRTVFPADGETTHQLILDPSDARAPLTVTDCRPAELDGLLARAVRAPFDLESELPLRLTLFRTGEEHVLLVVLHHIAADGWSFTPLFRDLSRAYAARSAGTAPEFAPLPVQYRDYAAWQRRVLGDRSDPHSVLAQQLGHWKTRLAGIPLCTPLPGDRPRPEIAGGEGAVLDFEIPAGLRRALDALARSSGSTLFIVLQAALAGLLTRLGGGEDIVVGTPTAGRSDEALDDLVGFFVNTVVLRTDTSGDPAFGELLRRVREAWIPAYAHQDVPFDLLVETVNPPRSLAHHPVFQIAFGLLNTAGSALELDGTAHHWRLAGTGAARFDLAFDLVGRTDRDGAPGALDVSLEYATDLFDHATVRRLADRYLRLLREVAAAPDRRLSALPLDDDPPPAD</sequence>
<evidence type="ECO:0000256" key="2">
    <source>
        <dbReference type="ARBA" id="ARBA00006432"/>
    </source>
</evidence>
<name>A0A371PX03_STRIH</name>
<dbReference type="Gene3D" id="3.30.300.30">
    <property type="match status" value="1"/>
</dbReference>
<evidence type="ECO:0000256" key="4">
    <source>
        <dbReference type="ARBA" id="ARBA00022553"/>
    </source>
</evidence>
<dbReference type="Pfam" id="PF00668">
    <property type="entry name" value="Condensation"/>
    <property type="match status" value="1"/>
</dbReference>
<keyword evidence="4" id="KW-0597">Phosphoprotein</keyword>
<keyword evidence="3" id="KW-0596">Phosphopantetheine</keyword>
<dbReference type="FunFam" id="1.10.1200.10:FF:000016">
    <property type="entry name" value="Non-ribosomal peptide synthase"/>
    <property type="match status" value="1"/>
</dbReference>
<dbReference type="InterPro" id="IPR009081">
    <property type="entry name" value="PP-bd_ACP"/>
</dbReference>
<dbReference type="PANTHER" id="PTHR45527:SF1">
    <property type="entry name" value="FATTY ACID SYNTHASE"/>
    <property type="match status" value="1"/>
</dbReference>
<dbReference type="GO" id="GO:0044550">
    <property type="term" value="P:secondary metabolite biosynthetic process"/>
    <property type="evidence" value="ECO:0007669"/>
    <property type="project" value="TreeGrafter"/>
</dbReference>
<dbReference type="PANTHER" id="PTHR45527">
    <property type="entry name" value="NONRIBOSOMAL PEPTIDE SYNTHETASE"/>
    <property type="match status" value="1"/>
</dbReference>
<evidence type="ECO:0000259" key="5">
    <source>
        <dbReference type="PROSITE" id="PS50075"/>
    </source>
</evidence>
<dbReference type="CDD" id="cd12117">
    <property type="entry name" value="A_NRPS_Srf_like"/>
    <property type="match status" value="1"/>
</dbReference>
<dbReference type="PROSITE" id="PS00455">
    <property type="entry name" value="AMP_BINDING"/>
    <property type="match status" value="1"/>
</dbReference>
<dbReference type="GO" id="GO:0072330">
    <property type="term" value="P:monocarboxylic acid biosynthetic process"/>
    <property type="evidence" value="ECO:0007669"/>
    <property type="project" value="UniProtKB-ARBA"/>
</dbReference>
<dbReference type="PROSITE" id="PS00012">
    <property type="entry name" value="PHOSPHOPANTETHEINE"/>
    <property type="match status" value="1"/>
</dbReference>
<dbReference type="OrthoDB" id="2472181at2"/>
<organism evidence="6 7">
    <name type="scientific">Streptomyces inhibens</name>
    <dbReference type="NCBI Taxonomy" id="2293571"/>
    <lineage>
        <taxon>Bacteria</taxon>
        <taxon>Bacillati</taxon>
        <taxon>Actinomycetota</taxon>
        <taxon>Actinomycetes</taxon>
        <taxon>Kitasatosporales</taxon>
        <taxon>Streptomycetaceae</taxon>
        <taxon>Streptomyces</taxon>
    </lineage>
</organism>
<dbReference type="GO" id="GO:0043041">
    <property type="term" value="P:amino acid activation for nonribosomal peptide biosynthetic process"/>
    <property type="evidence" value="ECO:0007669"/>
    <property type="project" value="TreeGrafter"/>
</dbReference>
<dbReference type="InterPro" id="IPR036736">
    <property type="entry name" value="ACP-like_sf"/>
</dbReference>
<evidence type="ECO:0000313" key="6">
    <source>
        <dbReference type="EMBL" id="REK87014.1"/>
    </source>
</evidence>
<dbReference type="InterPro" id="IPR020845">
    <property type="entry name" value="AMP-binding_CS"/>
</dbReference>
<dbReference type="GO" id="GO:0005829">
    <property type="term" value="C:cytosol"/>
    <property type="evidence" value="ECO:0007669"/>
    <property type="project" value="TreeGrafter"/>
</dbReference>
<dbReference type="InterPro" id="IPR023213">
    <property type="entry name" value="CAT-like_dom_sf"/>
</dbReference>
<dbReference type="InterPro" id="IPR020806">
    <property type="entry name" value="PKS_PP-bd"/>
</dbReference>
<dbReference type="Pfam" id="PF00550">
    <property type="entry name" value="PP-binding"/>
    <property type="match status" value="1"/>
</dbReference>
<dbReference type="Gene3D" id="3.30.559.30">
    <property type="entry name" value="Nonribosomal peptide synthetase, condensation domain"/>
    <property type="match status" value="1"/>
</dbReference>
<dbReference type="FunFam" id="2.30.38.10:FF:000001">
    <property type="entry name" value="Non-ribosomal peptide synthetase PvdI"/>
    <property type="match status" value="1"/>
</dbReference>
<evidence type="ECO:0000256" key="1">
    <source>
        <dbReference type="ARBA" id="ARBA00001957"/>
    </source>
</evidence>
<dbReference type="InterPro" id="IPR010071">
    <property type="entry name" value="AA_adenyl_dom"/>
</dbReference>
<dbReference type="SUPFAM" id="SSF52777">
    <property type="entry name" value="CoA-dependent acyltransferases"/>
    <property type="match status" value="2"/>
</dbReference>
<dbReference type="InterPro" id="IPR045851">
    <property type="entry name" value="AMP-bd_C_sf"/>
</dbReference>
<dbReference type="SMART" id="SM00823">
    <property type="entry name" value="PKS_PP"/>
    <property type="match status" value="1"/>
</dbReference>
<accession>A0A371PX03</accession>
<protein>
    <submittedName>
        <fullName evidence="6">Amino acid adenylation domain-containing protein</fullName>
    </submittedName>
</protein>
<dbReference type="NCBIfam" id="TIGR01733">
    <property type="entry name" value="AA-adenyl-dom"/>
    <property type="match status" value="1"/>
</dbReference>
<comment type="cofactor">
    <cofactor evidence="1">
        <name>pantetheine 4'-phosphate</name>
        <dbReference type="ChEBI" id="CHEBI:47942"/>
    </cofactor>
</comment>
<dbReference type="SUPFAM" id="SSF47336">
    <property type="entry name" value="ACP-like"/>
    <property type="match status" value="1"/>
</dbReference>
<dbReference type="Gene3D" id="3.40.50.980">
    <property type="match status" value="2"/>
</dbReference>
<dbReference type="Gene3D" id="2.30.38.10">
    <property type="entry name" value="Luciferase, Domain 3"/>
    <property type="match status" value="1"/>
</dbReference>
<dbReference type="Proteomes" id="UP000262477">
    <property type="component" value="Unassembled WGS sequence"/>
</dbReference>